<dbReference type="EMBL" id="MHSR01000008">
    <property type="protein sequence ID" value="OHA47106.1"/>
    <property type="molecule type" value="Genomic_DNA"/>
</dbReference>
<organism evidence="1 2">
    <name type="scientific">Candidatus Terrybacteria bacterium RIFCSPHIGHO2_01_FULL_43_35</name>
    <dbReference type="NCBI Taxonomy" id="1802361"/>
    <lineage>
        <taxon>Bacteria</taxon>
        <taxon>Candidatus Terryibacteriota</taxon>
    </lineage>
</organism>
<evidence type="ECO:0000313" key="1">
    <source>
        <dbReference type="EMBL" id="OHA47106.1"/>
    </source>
</evidence>
<accession>A0A1G2PFI7</accession>
<dbReference type="AlphaFoldDB" id="A0A1G2PFI7"/>
<reference evidence="1 2" key="1">
    <citation type="journal article" date="2016" name="Nat. Commun.">
        <title>Thousands of microbial genomes shed light on interconnected biogeochemical processes in an aquifer system.</title>
        <authorList>
            <person name="Anantharaman K."/>
            <person name="Brown C.T."/>
            <person name="Hug L.A."/>
            <person name="Sharon I."/>
            <person name="Castelle C.J."/>
            <person name="Probst A.J."/>
            <person name="Thomas B.C."/>
            <person name="Singh A."/>
            <person name="Wilkins M.J."/>
            <person name="Karaoz U."/>
            <person name="Brodie E.L."/>
            <person name="Williams K.H."/>
            <person name="Hubbard S.S."/>
            <person name="Banfield J.F."/>
        </authorList>
    </citation>
    <scope>NUCLEOTIDE SEQUENCE [LARGE SCALE GENOMIC DNA]</scope>
</reference>
<dbReference type="Proteomes" id="UP000178869">
    <property type="component" value="Unassembled WGS sequence"/>
</dbReference>
<comment type="caution">
    <text evidence="1">The sequence shown here is derived from an EMBL/GenBank/DDBJ whole genome shotgun (WGS) entry which is preliminary data.</text>
</comment>
<evidence type="ECO:0000313" key="2">
    <source>
        <dbReference type="Proteomes" id="UP000178869"/>
    </source>
</evidence>
<sequence>MGEDALKQKVFEALAFDPLATAEHITGQHYTEDRETSGLGLRLSMRNNFVKNVILGELGDTHYRISWKKFLEIIDDLGFDIVEDRQFEYVLGLGTIILYPTNLIAAHPNLNLLLHATSYLTEGADEDQETLNSGNIYGTLRITEPDREKVWEALGACHCSFAFHGDDIELNIDVREGLKLKLERLATQGRFVPWGDTERSMTVWLADYVEHKHPEYSSSLRWERFLAESPPWVRDFITKP</sequence>
<gene>
    <name evidence="1" type="ORF">A2828_04030</name>
</gene>
<protein>
    <submittedName>
        <fullName evidence="1">Uncharacterized protein</fullName>
    </submittedName>
</protein>
<proteinExistence type="predicted"/>
<name>A0A1G2PFI7_9BACT</name>